<organism evidence="1 2">
    <name type="scientific">Caulifigura coniformis</name>
    <dbReference type="NCBI Taxonomy" id="2527983"/>
    <lineage>
        <taxon>Bacteria</taxon>
        <taxon>Pseudomonadati</taxon>
        <taxon>Planctomycetota</taxon>
        <taxon>Planctomycetia</taxon>
        <taxon>Planctomycetales</taxon>
        <taxon>Planctomycetaceae</taxon>
        <taxon>Caulifigura</taxon>
    </lineage>
</organism>
<dbReference type="KEGG" id="ccos:Pan44_33540"/>
<name>A0A517SGR4_9PLAN</name>
<dbReference type="OrthoDB" id="210095at2"/>
<reference evidence="1 2" key="1">
    <citation type="submission" date="2019-02" db="EMBL/GenBank/DDBJ databases">
        <title>Deep-cultivation of Planctomycetes and their phenomic and genomic characterization uncovers novel biology.</title>
        <authorList>
            <person name="Wiegand S."/>
            <person name="Jogler M."/>
            <person name="Boedeker C."/>
            <person name="Pinto D."/>
            <person name="Vollmers J."/>
            <person name="Rivas-Marin E."/>
            <person name="Kohn T."/>
            <person name="Peeters S.H."/>
            <person name="Heuer A."/>
            <person name="Rast P."/>
            <person name="Oberbeckmann S."/>
            <person name="Bunk B."/>
            <person name="Jeske O."/>
            <person name="Meyerdierks A."/>
            <person name="Storesund J.E."/>
            <person name="Kallscheuer N."/>
            <person name="Luecker S."/>
            <person name="Lage O.M."/>
            <person name="Pohl T."/>
            <person name="Merkel B.J."/>
            <person name="Hornburger P."/>
            <person name="Mueller R.-W."/>
            <person name="Bruemmer F."/>
            <person name="Labrenz M."/>
            <person name="Spormann A.M."/>
            <person name="Op den Camp H."/>
            <person name="Overmann J."/>
            <person name="Amann R."/>
            <person name="Jetten M.S.M."/>
            <person name="Mascher T."/>
            <person name="Medema M.H."/>
            <person name="Devos D.P."/>
            <person name="Kaster A.-K."/>
            <person name="Ovreas L."/>
            <person name="Rohde M."/>
            <person name="Galperin M.Y."/>
            <person name="Jogler C."/>
        </authorList>
    </citation>
    <scope>NUCLEOTIDE SEQUENCE [LARGE SCALE GENOMIC DNA]</scope>
    <source>
        <strain evidence="1 2">Pan44</strain>
    </source>
</reference>
<accession>A0A517SGR4</accession>
<dbReference type="EMBL" id="CP036271">
    <property type="protein sequence ID" value="QDT55311.1"/>
    <property type="molecule type" value="Genomic_DNA"/>
</dbReference>
<dbReference type="SUPFAM" id="SSF50998">
    <property type="entry name" value="Quinoprotein alcohol dehydrogenase-like"/>
    <property type="match status" value="1"/>
</dbReference>
<dbReference type="Proteomes" id="UP000315700">
    <property type="component" value="Chromosome"/>
</dbReference>
<dbReference type="Gene3D" id="2.130.10.10">
    <property type="entry name" value="YVTN repeat-like/Quinoprotein amine dehydrogenase"/>
    <property type="match status" value="1"/>
</dbReference>
<proteinExistence type="predicted"/>
<dbReference type="AlphaFoldDB" id="A0A517SGR4"/>
<sequence>MSADPQEFRVPAWIRDGIGRMPRVSWIYSSGKGVKAIALARETADLFVADDDRGLARIDGRGELSYLTRLPRSARMVAVSDDGQWGTAVVDYGTIYRFDRSLKFVWETELSEPCMAIAMAPFGYQTAIALSDGATEILNERKRRIAKFETVRPLASLEFCTQAPLLFGAAEHGLVGCYELNGGEVWQERFWSNVGDLATTGDGDLVYLAGSAHGVQTLDGDGASVGAYVVEGTVRRVACSYETRRVIASTIERQLFVMDSQGDVIWQAETPEDVVDIACDAFGDEVTVALTNGEIFRLDWGGI</sequence>
<evidence type="ECO:0000313" key="2">
    <source>
        <dbReference type="Proteomes" id="UP000315700"/>
    </source>
</evidence>
<evidence type="ECO:0000313" key="1">
    <source>
        <dbReference type="EMBL" id="QDT55311.1"/>
    </source>
</evidence>
<dbReference type="InParanoid" id="A0A517SGR4"/>
<gene>
    <name evidence="1" type="ORF">Pan44_33540</name>
</gene>
<dbReference type="RefSeq" id="WP_145031079.1">
    <property type="nucleotide sequence ID" value="NZ_CP036271.1"/>
</dbReference>
<dbReference type="InterPro" id="IPR011047">
    <property type="entry name" value="Quinoprotein_ADH-like_sf"/>
</dbReference>
<evidence type="ECO:0008006" key="3">
    <source>
        <dbReference type="Google" id="ProtNLM"/>
    </source>
</evidence>
<dbReference type="InterPro" id="IPR015943">
    <property type="entry name" value="WD40/YVTN_repeat-like_dom_sf"/>
</dbReference>
<keyword evidence="2" id="KW-1185">Reference proteome</keyword>
<protein>
    <recommendedName>
        <fullName evidence="3">WD40 repeat domain-containing protein</fullName>
    </recommendedName>
</protein>